<keyword evidence="8" id="KW-1185">Reference proteome</keyword>
<name>A0ABQ4MEZ0_9BACL</name>
<dbReference type="SUPFAM" id="SSF46689">
    <property type="entry name" value="Homeodomain-like"/>
    <property type="match status" value="2"/>
</dbReference>
<sequence>MMNPAGKYRGIGEKVWVFIEDRHVQAGLGKLCSNGLFIDIIYKVIQKGTSHCNRRALLMNINILLVDDEAVDLEWLRRRVAGSALPFPLHLVGTANSGFNALKILEQERVDIILSDIRMPIMSGTEFARRAREIHPQVKIVFISGHEDFGYAKKAIELNASGYLLKPVEDEELRNMLLSLCEAVERERERNNSVSAVWSLVGEELLIRWLNDLTPGKLEPHAMGIVHPLLRFGTAAAIVEIDDLEWKTSELTEQERQGQVQQLTLFIRRYVEENMLGTFFRSQQTRCLILSSVPEQEFPALLEGLIEAVGKSFPFTVTVGIGKSARDEDQLRESYHQAQAALSFKWLLGKNQLIRLDVAEWAPGGHLPAPSVDEVLGRMLGAIMEYDLVAVDDCLEEIFGRRELLSRKNEVYDLILRITNKLHADLRQMGESLHELLKWDTNQPKILFQFETVHDIKSWLRRRFFELSELLYVKKQRQKRKLIEEIMVYIEQNLEQKITLKEVAAQFDFTPNYLGYLFKEETGTHFSDYLNERRTARVCELLSEPTLKIYEIAERMGYKNIIYFNRQFKQTLGMTPGEYRKKNKI</sequence>
<feature type="domain" description="Response regulatory" evidence="6">
    <location>
        <begin position="62"/>
        <end position="181"/>
    </location>
</feature>
<feature type="modified residue" description="4-aspartylphosphate" evidence="4">
    <location>
        <position position="116"/>
    </location>
</feature>
<evidence type="ECO:0000259" key="5">
    <source>
        <dbReference type="PROSITE" id="PS01124"/>
    </source>
</evidence>
<comment type="caution">
    <text evidence="7">The sequence shown here is derived from an EMBL/GenBank/DDBJ whole genome shotgun (WGS) entry which is preliminary data.</text>
</comment>
<dbReference type="Gene3D" id="3.40.50.2300">
    <property type="match status" value="1"/>
</dbReference>
<keyword evidence="1" id="KW-0805">Transcription regulation</keyword>
<dbReference type="Gene3D" id="1.10.10.60">
    <property type="entry name" value="Homeodomain-like"/>
    <property type="match status" value="2"/>
</dbReference>
<proteinExistence type="predicted"/>
<keyword evidence="3" id="KW-0804">Transcription</keyword>
<dbReference type="InterPro" id="IPR020449">
    <property type="entry name" value="Tscrpt_reg_AraC-type_HTH"/>
</dbReference>
<dbReference type="SMART" id="SM00448">
    <property type="entry name" value="REC"/>
    <property type="match status" value="1"/>
</dbReference>
<dbReference type="Pfam" id="PF12833">
    <property type="entry name" value="HTH_18"/>
    <property type="match status" value="1"/>
</dbReference>
<evidence type="ECO:0000256" key="3">
    <source>
        <dbReference type="ARBA" id="ARBA00023163"/>
    </source>
</evidence>
<evidence type="ECO:0000256" key="2">
    <source>
        <dbReference type="ARBA" id="ARBA00023125"/>
    </source>
</evidence>
<dbReference type="PANTHER" id="PTHR43280">
    <property type="entry name" value="ARAC-FAMILY TRANSCRIPTIONAL REGULATOR"/>
    <property type="match status" value="1"/>
</dbReference>
<dbReference type="EMBL" id="BOSL01000012">
    <property type="protein sequence ID" value="GIP54559.1"/>
    <property type="molecule type" value="Genomic_DNA"/>
</dbReference>
<dbReference type="InterPro" id="IPR001789">
    <property type="entry name" value="Sig_transdc_resp-reg_receiver"/>
</dbReference>
<evidence type="ECO:0000313" key="8">
    <source>
        <dbReference type="Proteomes" id="UP000679992"/>
    </source>
</evidence>
<dbReference type="InterPro" id="IPR018060">
    <property type="entry name" value="HTH_AraC"/>
</dbReference>
<keyword evidence="2" id="KW-0238">DNA-binding</keyword>
<organism evidence="7 8">
    <name type="scientific">Paenibacillus vini</name>
    <dbReference type="NCBI Taxonomy" id="1476024"/>
    <lineage>
        <taxon>Bacteria</taxon>
        <taxon>Bacillati</taxon>
        <taxon>Bacillota</taxon>
        <taxon>Bacilli</taxon>
        <taxon>Bacillales</taxon>
        <taxon>Paenibacillaceae</taxon>
        <taxon>Paenibacillus</taxon>
    </lineage>
</organism>
<dbReference type="InterPro" id="IPR011006">
    <property type="entry name" value="CheY-like_superfamily"/>
</dbReference>
<evidence type="ECO:0000259" key="6">
    <source>
        <dbReference type="PROSITE" id="PS50110"/>
    </source>
</evidence>
<dbReference type="SMART" id="SM00342">
    <property type="entry name" value="HTH_ARAC"/>
    <property type="match status" value="1"/>
</dbReference>
<dbReference type="PROSITE" id="PS50110">
    <property type="entry name" value="RESPONSE_REGULATORY"/>
    <property type="match status" value="1"/>
</dbReference>
<dbReference type="PRINTS" id="PR00032">
    <property type="entry name" value="HTHARAC"/>
</dbReference>
<keyword evidence="4" id="KW-0597">Phosphoprotein</keyword>
<dbReference type="InterPro" id="IPR041522">
    <property type="entry name" value="CdaR_GGDEF"/>
</dbReference>
<dbReference type="Pfam" id="PF17853">
    <property type="entry name" value="GGDEF_2"/>
    <property type="match status" value="1"/>
</dbReference>
<dbReference type="CDD" id="cd17536">
    <property type="entry name" value="REC_YesN-like"/>
    <property type="match status" value="1"/>
</dbReference>
<feature type="domain" description="HTH araC/xylS-type" evidence="5">
    <location>
        <begin position="484"/>
        <end position="582"/>
    </location>
</feature>
<evidence type="ECO:0000256" key="4">
    <source>
        <dbReference type="PROSITE-ProRule" id="PRU00169"/>
    </source>
</evidence>
<dbReference type="Proteomes" id="UP000679992">
    <property type="component" value="Unassembled WGS sequence"/>
</dbReference>
<dbReference type="PANTHER" id="PTHR43280:SF10">
    <property type="entry name" value="REGULATORY PROTEIN POCR"/>
    <property type="match status" value="1"/>
</dbReference>
<dbReference type="InterPro" id="IPR009057">
    <property type="entry name" value="Homeodomain-like_sf"/>
</dbReference>
<evidence type="ECO:0000313" key="7">
    <source>
        <dbReference type="EMBL" id="GIP54559.1"/>
    </source>
</evidence>
<reference evidence="7 8" key="1">
    <citation type="submission" date="2021-03" db="EMBL/GenBank/DDBJ databases">
        <title>Antimicrobial resistance genes in bacteria isolated from Japanese honey, and their potential for conferring macrolide and lincosamide resistance in the American foulbrood pathogen Paenibacillus larvae.</title>
        <authorList>
            <person name="Okamoto M."/>
            <person name="Kumagai M."/>
            <person name="Kanamori H."/>
            <person name="Takamatsu D."/>
        </authorList>
    </citation>
    <scope>NUCLEOTIDE SEQUENCE [LARGE SCALE GENOMIC DNA]</scope>
    <source>
        <strain evidence="7 8">J42TS3</strain>
    </source>
</reference>
<accession>A0ABQ4MEZ0</accession>
<protein>
    <submittedName>
        <fullName evidence="7">AraC family transcriptional regulator</fullName>
    </submittedName>
</protein>
<dbReference type="Pfam" id="PF00072">
    <property type="entry name" value="Response_reg"/>
    <property type="match status" value="1"/>
</dbReference>
<dbReference type="SUPFAM" id="SSF52172">
    <property type="entry name" value="CheY-like"/>
    <property type="match status" value="1"/>
</dbReference>
<dbReference type="PROSITE" id="PS01124">
    <property type="entry name" value="HTH_ARAC_FAMILY_2"/>
    <property type="match status" value="1"/>
</dbReference>
<evidence type="ECO:0000256" key="1">
    <source>
        <dbReference type="ARBA" id="ARBA00023015"/>
    </source>
</evidence>
<gene>
    <name evidence="7" type="ORF">J42TS3_35940</name>
</gene>